<dbReference type="GO" id="GO:0140664">
    <property type="term" value="F:ATP-dependent DNA damage sensor activity"/>
    <property type="evidence" value="ECO:0007669"/>
    <property type="project" value="InterPro"/>
</dbReference>
<reference evidence="1 2" key="1">
    <citation type="submission" date="2014-03" db="EMBL/GenBank/DDBJ databases">
        <title>Draft genome of the hookworm Oesophagostomum dentatum.</title>
        <authorList>
            <person name="Mitreva M."/>
        </authorList>
    </citation>
    <scope>NUCLEOTIDE SEQUENCE [LARGE SCALE GENOMIC DNA]</scope>
    <source>
        <strain evidence="1 2">OD-Hann</strain>
    </source>
</reference>
<evidence type="ECO:0000313" key="2">
    <source>
        <dbReference type="Proteomes" id="UP000053660"/>
    </source>
</evidence>
<proteinExistence type="predicted"/>
<name>A0A0B1TUS4_OESDE</name>
<protein>
    <submittedName>
        <fullName evidence="1">Uncharacterized protein</fullName>
    </submittedName>
</protein>
<dbReference type="GO" id="GO:0016887">
    <property type="term" value="F:ATP hydrolysis activity"/>
    <property type="evidence" value="ECO:0007669"/>
    <property type="project" value="InterPro"/>
</dbReference>
<organism evidence="1 2">
    <name type="scientific">Oesophagostomum dentatum</name>
    <name type="common">Nodular worm</name>
    <dbReference type="NCBI Taxonomy" id="61180"/>
    <lineage>
        <taxon>Eukaryota</taxon>
        <taxon>Metazoa</taxon>
        <taxon>Ecdysozoa</taxon>
        <taxon>Nematoda</taxon>
        <taxon>Chromadorea</taxon>
        <taxon>Rhabditida</taxon>
        <taxon>Rhabditina</taxon>
        <taxon>Rhabditomorpha</taxon>
        <taxon>Strongyloidea</taxon>
        <taxon>Strongylidae</taxon>
        <taxon>Oesophagostomum</taxon>
    </lineage>
</organism>
<dbReference type="SUPFAM" id="SSF54211">
    <property type="entry name" value="Ribosomal protein S5 domain 2-like"/>
    <property type="match status" value="1"/>
</dbReference>
<dbReference type="AlphaFoldDB" id="A0A0B1TUS4"/>
<feature type="non-terminal residue" evidence="1">
    <location>
        <position position="1"/>
    </location>
</feature>
<sequence>RADVKFICSNIVEGKRIQPICTPGKVGIKEVVTNLFGGRADKNKMISVIRCIPTEDVALMHGVDTKNTSAYEDIEITGFVSSCEHGFGGSSTDRQFICFNQRPVDYSEICRVIDEVYQQYN</sequence>
<dbReference type="GO" id="GO:0032389">
    <property type="term" value="C:MutLalpha complex"/>
    <property type="evidence" value="ECO:0007669"/>
    <property type="project" value="TreeGrafter"/>
</dbReference>
<dbReference type="OrthoDB" id="10254304at2759"/>
<dbReference type="PANTHER" id="PTHR10073:SF52">
    <property type="entry name" value="MISMATCH REPAIR ENDONUCLEASE PMS2"/>
    <property type="match status" value="1"/>
</dbReference>
<dbReference type="InterPro" id="IPR014721">
    <property type="entry name" value="Ribsml_uS5_D2-typ_fold_subgr"/>
</dbReference>
<keyword evidence="2" id="KW-1185">Reference proteome</keyword>
<evidence type="ECO:0000313" key="1">
    <source>
        <dbReference type="EMBL" id="KHJ99602.1"/>
    </source>
</evidence>
<dbReference type="InterPro" id="IPR020568">
    <property type="entry name" value="Ribosomal_Su5_D2-typ_SF"/>
</dbReference>
<dbReference type="PANTHER" id="PTHR10073">
    <property type="entry name" value="DNA MISMATCH REPAIR PROTEIN MLH, PMS, MUTL"/>
    <property type="match status" value="1"/>
</dbReference>
<gene>
    <name evidence="1" type="ORF">OESDEN_00436</name>
</gene>
<dbReference type="Proteomes" id="UP000053660">
    <property type="component" value="Unassembled WGS sequence"/>
</dbReference>
<dbReference type="EMBL" id="KN549213">
    <property type="protein sequence ID" value="KHJ99602.1"/>
    <property type="molecule type" value="Genomic_DNA"/>
</dbReference>
<accession>A0A0B1TUS4</accession>
<dbReference type="GO" id="GO:0006298">
    <property type="term" value="P:mismatch repair"/>
    <property type="evidence" value="ECO:0007669"/>
    <property type="project" value="InterPro"/>
</dbReference>
<dbReference type="Gene3D" id="3.30.230.10">
    <property type="match status" value="1"/>
</dbReference>
<dbReference type="InterPro" id="IPR038973">
    <property type="entry name" value="MutL/Mlh/Pms-like"/>
</dbReference>